<dbReference type="SUPFAM" id="SSF56349">
    <property type="entry name" value="DNA breaking-rejoining enzymes"/>
    <property type="match status" value="1"/>
</dbReference>
<dbReference type="GO" id="GO:0006310">
    <property type="term" value="P:DNA recombination"/>
    <property type="evidence" value="ECO:0007669"/>
    <property type="project" value="UniProtKB-KW"/>
</dbReference>
<dbReference type="GeneID" id="1458223"/>
<dbReference type="EMBL" id="DUJO01000051">
    <property type="protein sequence ID" value="HII75015.1"/>
    <property type="molecule type" value="Genomic_DNA"/>
</dbReference>
<dbReference type="AlphaFoldDB" id="A0A832TBB1"/>
<name>A0A832TBB1_9CREN</name>
<dbReference type="PANTHER" id="PTHR30349">
    <property type="entry name" value="PHAGE INTEGRASE-RELATED"/>
    <property type="match status" value="1"/>
</dbReference>
<dbReference type="GO" id="GO:0003677">
    <property type="term" value="F:DNA binding"/>
    <property type="evidence" value="ECO:0007669"/>
    <property type="project" value="UniProtKB-KW"/>
</dbReference>
<evidence type="ECO:0000259" key="4">
    <source>
        <dbReference type="PROSITE" id="PS51898"/>
    </source>
</evidence>
<dbReference type="InterPro" id="IPR011010">
    <property type="entry name" value="DNA_brk_join_enz"/>
</dbReference>
<feature type="domain" description="Tyr recombinase" evidence="4">
    <location>
        <begin position="222"/>
        <end position="418"/>
    </location>
</feature>
<keyword evidence="2" id="KW-0238">DNA-binding</keyword>
<dbReference type="InterPro" id="IPR013762">
    <property type="entry name" value="Integrase-like_cat_sf"/>
</dbReference>
<dbReference type="Proteomes" id="UP000646844">
    <property type="component" value="Unassembled WGS sequence"/>
</dbReference>
<dbReference type="CDD" id="cd00397">
    <property type="entry name" value="DNA_BRE_C"/>
    <property type="match status" value="1"/>
</dbReference>
<organism evidence="5 6">
    <name type="scientific">Sulfurisphaera tokodaii</name>
    <dbReference type="NCBI Taxonomy" id="111955"/>
    <lineage>
        <taxon>Archaea</taxon>
        <taxon>Thermoproteota</taxon>
        <taxon>Thermoprotei</taxon>
        <taxon>Sulfolobales</taxon>
        <taxon>Sulfolobaceae</taxon>
        <taxon>Sulfurisphaera</taxon>
    </lineage>
</organism>
<accession>A0A832TBB1</accession>
<evidence type="ECO:0000256" key="3">
    <source>
        <dbReference type="ARBA" id="ARBA00023172"/>
    </source>
</evidence>
<proteinExistence type="predicted"/>
<dbReference type="RefSeq" id="WP_010978269.1">
    <property type="nucleotide sequence ID" value="NZ_BAABQO010000002.1"/>
</dbReference>
<dbReference type="InterPro" id="IPR002104">
    <property type="entry name" value="Integrase_catalytic"/>
</dbReference>
<dbReference type="PROSITE" id="PS51898">
    <property type="entry name" value="TYR_RECOMBINASE"/>
    <property type="match status" value="1"/>
</dbReference>
<keyword evidence="1" id="KW-0229">DNA integration</keyword>
<evidence type="ECO:0000313" key="5">
    <source>
        <dbReference type="EMBL" id="HII75015.1"/>
    </source>
</evidence>
<dbReference type="PANTHER" id="PTHR30349:SF41">
    <property type="entry name" value="INTEGRASE_RECOMBINASE PROTEIN MJ0367-RELATED"/>
    <property type="match status" value="1"/>
</dbReference>
<reference evidence="5" key="1">
    <citation type="journal article" date="2020" name="bioRxiv">
        <title>A rank-normalized archaeal taxonomy based on genome phylogeny resolves widespread incomplete and uneven classifications.</title>
        <authorList>
            <person name="Rinke C."/>
            <person name="Chuvochina M."/>
            <person name="Mussig A.J."/>
            <person name="Chaumeil P.-A."/>
            <person name="Waite D.W."/>
            <person name="Whitman W.B."/>
            <person name="Parks D.H."/>
            <person name="Hugenholtz P."/>
        </authorList>
    </citation>
    <scope>NUCLEOTIDE SEQUENCE</scope>
    <source>
        <strain evidence="5">UBA8838</strain>
    </source>
</reference>
<comment type="caution">
    <text evidence="5">The sequence shown here is derived from an EMBL/GenBank/DDBJ whole genome shotgun (WGS) entry which is preliminary data.</text>
</comment>
<gene>
    <name evidence="5" type="ORF">HA332_11745</name>
</gene>
<dbReference type="Pfam" id="PF00589">
    <property type="entry name" value="Phage_integrase"/>
    <property type="match status" value="1"/>
</dbReference>
<dbReference type="OMA" id="QKVPGTI"/>
<evidence type="ECO:0000256" key="1">
    <source>
        <dbReference type="ARBA" id="ARBA00022908"/>
    </source>
</evidence>
<evidence type="ECO:0000256" key="2">
    <source>
        <dbReference type="ARBA" id="ARBA00023125"/>
    </source>
</evidence>
<evidence type="ECO:0000313" key="6">
    <source>
        <dbReference type="Proteomes" id="UP000646844"/>
    </source>
</evidence>
<dbReference type="GO" id="GO:0015074">
    <property type="term" value="P:DNA integration"/>
    <property type="evidence" value="ECO:0007669"/>
    <property type="project" value="UniProtKB-KW"/>
</dbReference>
<dbReference type="Gene3D" id="1.10.443.10">
    <property type="entry name" value="Intergrase catalytic core"/>
    <property type="match status" value="1"/>
</dbReference>
<protein>
    <submittedName>
        <fullName evidence="5">Site-specific integrase</fullName>
    </submittedName>
</protein>
<keyword evidence="3" id="KW-0233">DNA recombination</keyword>
<dbReference type="InterPro" id="IPR050090">
    <property type="entry name" value="Tyrosine_recombinase_XerCD"/>
</dbReference>
<sequence>MVSFDISKLNYDQRLRVLKKAVEKHGKAYIARVCNVNLATIYRYLNGQISTIPDEVIEKALQTLTVEEISDAIYGLRTVEVDPTTALSVVVKAMKDEGFRNFFLSLLYKYLGDYLKQTSQSYIVTEEDVELFEKIVRETRTKKTADDIIRYLTRALAELNNELTPDRLKEYIFELTEENRGRARHTAKALKLFIKEVVKTRDSHLARELYDSFKIPKAKTNYKPVSLSLDTLKQIFNNIEDLGAKAFFLILTETGLRVGEVLNLRVDQIDLEHRVIRIMKESETKRAYISFLHEGTAKWLKEVYLPYREDFVKRYELNVRKLAEANPDQNIDIEAWKTKLFPFREDMLRAEIKIAMRKVGKEFRLYDLRSFFASYMIKQGVSPMIVNLLQGRAPPQQFQILQNHYLAISDIELQQYYDKYAPRLLETVPTYS</sequence>